<dbReference type="GO" id="GO:0006751">
    <property type="term" value="P:glutathione catabolic process"/>
    <property type="evidence" value="ECO:0007669"/>
    <property type="project" value="InterPro"/>
</dbReference>
<dbReference type="NCBIfam" id="TIGR00066">
    <property type="entry name" value="g_glut_trans"/>
    <property type="match status" value="1"/>
</dbReference>
<organism evidence="5">
    <name type="scientific">Rhipicephalus zambeziensis</name>
    <dbReference type="NCBI Taxonomy" id="60191"/>
    <lineage>
        <taxon>Eukaryota</taxon>
        <taxon>Metazoa</taxon>
        <taxon>Ecdysozoa</taxon>
        <taxon>Arthropoda</taxon>
        <taxon>Chelicerata</taxon>
        <taxon>Arachnida</taxon>
        <taxon>Acari</taxon>
        <taxon>Parasitiformes</taxon>
        <taxon>Ixodida</taxon>
        <taxon>Ixodoidea</taxon>
        <taxon>Ixodidae</taxon>
        <taxon>Rhipicephalinae</taxon>
        <taxon>Rhipicephalus</taxon>
        <taxon>Rhipicephalus</taxon>
    </lineage>
</organism>
<dbReference type="FunFam" id="1.10.246.130:FF:000001">
    <property type="entry name" value="Gamma-glutamyltransferase 5 isoform 1"/>
    <property type="match status" value="1"/>
</dbReference>
<dbReference type="PANTHER" id="PTHR11686">
    <property type="entry name" value="GAMMA GLUTAMYL TRANSPEPTIDASE"/>
    <property type="match status" value="1"/>
</dbReference>
<keyword evidence="1" id="KW-1199">Hemostasis impairing toxin</keyword>
<dbReference type="PRINTS" id="PR01210">
    <property type="entry name" value="GGTRANSPTASE"/>
</dbReference>
<dbReference type="GO" id="GO:0036374">
    <property type="term" value="F:glutathione hydrolase activity"/>
    <property type="evidence" value="ECO:0007669"/>
    <property type="project" value="InterPro"/>
</dbReference>
<dbReference type="InterPro" id="IPR029055">
    <property type="entry name" value="Ntn_hydrolases_N"/>
</dbReference>
<protein>
    <submittedName>
        <fullName evidence="5">Gamma-glutamyltranspeptidase / glutathione hydrolase / leukotriene-C4 hydrolase</fullName>
    </submittedName>
</protein>
<sequence>MTFSWAERISSLASLSIITLLTILVITAAADSGLPDSESTLSGTCPVGKANPRGNVSSSVLGNYSDWAVTTDAKQCANVSRSIYEKNGSTVDAAIATLLCMGVVIPHSMGIGGGFIATIYNESSQEAQVLIARETAPANASEDMFVNNTAGSKWGGKAVAVPGELRGYAALHSRYGKLNWSDLFDYAIFFAECGFPVGPHLAMALKAGENISNRLANETRRAFLNNETGKVLQEGDILVQKDLAKTLTKVAENGADYFYNGTFAEELVEEVKKWRGIMTVDDLKNYTVEWMTPVNTTFQGNYTMFSPPPPGSGPVLSYILNTMDMFRTTEEPCLPDNVTTLHRFAESCKFGYAKRGLLGDMRFVNCSEVVANMTSRDFAAQAKNKINDSCTYNDTEYYGFVNETAQEDTGTAHVTLYGSDGIAISVSSTINYYFGSLIRTNSGVLLNDQMDDFSTPGKPNIYGLAPSKANFIKPGKRPMSSMSPMVLVDSAGKVQLSLGGTGGSLITSGIALVTVRALWQGYNIKQAIDEPRLHHQLIPNVLMVEPSFPEEYITALSELGHNVTKRRGRFNVILGVERDGARILANSDFRKGGTVDGE</sequence>
<dbReference type="FunFam" id="3.60.20.40:FF:000001">
    <property type="entry name" value="Gamma-glutamyltranspeptidase 1"/>
    <property type="match status" value="1"/>
</dbReference>
<feature type="binding site" evidence="3">
    <location>
        <begin position="480"/>
        <end position="481"/>
    </location>
    <ligand>
        <name>L-glutamate</name>
        <dbReference type="ChEBI" id="CHEBI:29985"/>
    </ligand>
</feature>
<accession>A0A224YZ70</accession>
<feature type="signal peptide" evidence="4">
    <location>
        <begin position="1"/>
        <end position="30"/>
    </location>
</feature>
<feature type="binding site" evidence="3">
    <location>
        <begin position="429"/>
        <end position="431"/>
    </location>
    <ligand>
        <name>L-glutamate</name>
        <dbReference type="ChEBI" id="CHEBI:29985"/>
    </ligand>
</feature>
<feature type="active site" description="Nucleophile" evidence="2">
    <location>
        <position position="411"/>
    </location>
</feature>
<reference evidence="5" key="1">
    <citation type="journal article" date="2017" name="Parasit. Vectors">
        <title>Sialotranscriptomics of Rhipicephalus zambeziensis reveals intricate expression profiles of secretory proteins and suggests tight temporal transcriptional regulation during blood-feeding.</title>
        <authorList>
            <person name="de Castro M.H."/>
            <person name="de Klerk D."/>
            <person name="Pienaar R."/>
            <person name="Rees D.J.G."/>
            <person name="Mans B.J."/>
        </authorList>
    </citation>
    <scope>NUCLEOTIDE SEQUENCE</scope>
    <source>
        <tissue evidence="5">Salivary glands</tissue>
    </source>
</reference>
<dbReference type="EMBL" id="GFPF01007914">
    <property type="protein sequence ID" value="MAA19060.1"/>
    <property type="molecule type" value="Transcribed_RNA"/>
</dbReference>
<evidence type="ECO:0000256" key="3">
    <source>
        <dbReference type="PIRSR" id="PIRSR600101-2"/>
    </source>
</evidence>
<keyword evidence="4" id="KW-0732">Signal</keyword>
<evidence type="ECO:0000256" key="4">
    <source>
        <dbReference type="SAM" id="SignalP"/>
    </source>
</evidence>
<dbReference type="Gene3D" id="3.60.20.40">
    <property type="match status" value="1"/>
</dbReference>
<dbReference type="Pfam" id="PF01019">
    <property type="entry name" value="G_glu_transpept"/>
    <property type="match status" value="1"/>
</dbReference>
<dbReference type="GO" id="GO:0005886">
    <property type="term" value="C:plasma membrane"/>
    <property type="evidence" value="ECO:0007669"/>
    <property type="project" value="TreeGrafter"/>
</dbReference>
<dbReference type="AlphaFoldDB" id="A0A224YZ70"/>
<dbReference type="InterPro" id="IPR000101">
    <property type="entry name" value="GGT_peptidase"/>
</dbReference>
<feature type="binding site" evidence="3">
    <location>
        <position position="503"/>
    </location>
    <ligand>
        <name>L-glutamate</name>
        <dbReference type="ChEBI" id="CHEBI:29985"/>
    </ligand>
</feature>
<keyword evidence="1" id="KW-1202">Platelet aggregation activating toxin</keyword>
<evidence type="ECO:0000256" key="2">
    <source>
        <dbReference type="PIRSR" id="PIRSR600101-1"/>
    </source>
</evidence>
<name>A0A224YZ70_9ACAR</name>
<feature type="chain" id="PRO_5013347702" evidence="4">
    <location>
        <begin position="31"/>
        <end position="598"/>
    </location>
</feature>
<dbReference type="Gene3D" id="1.10.246.130">
    <property type="match status" value="1"/>
</dbReference>
<proteinExistence type="predicted"/>
<dbReference type="PANTHER" id="PTHR11686:SF9">
    <property type="entry name" value="RE13973P"/>
    <property type="match status" value="1"/>
</dbReference>
<evidence type="ECO:0000256" key="1">
    <source>
        <dbReference type="ARBA" id="ARBA00084097"/>
    </source>
</evidence>
<keyword evidence="5" id="KW-0378">Hydrolase</keyword>
<dbReference type="InterPro" id="IPR043137">
    <property type="entry name" value="GGT_ssub_C"/>
</dbReference>
<dbReference type="InterPro" id="IPR043138">
    <property type="entry name" value="GGT_lsub"/>
</dbReference>
<evidence type="ECO:0000313" key="5">
    <source>
        <dbReference type="EMBL" id="MAA19060.1"/>
    </source>
</evidence>
<feature type="binding site" evidence="3">
    <location>
        <position position="133"/>
    </location>
    <ligand>
        <name>L-glutamate</name>
        <dbReference type="ChEBI" id="CHEBI:29985"/>
    </ligand>
</feature>
<dbReference type="SUPFAM" id="SSF56235">
    <property type="entry name" value="N-terminal nucleophile aminohydrolases (Ntn hydrolases)"/>
    <property type="match status" value="1"/>
</dbReference>
<feature type="binding site" evidence="3">
    <location>
        <position position="452"/>
    </location>
    <ligand>
        <name>L-glutamate</name>
        <dbReference type="ChEBI" id="CHEBI:29985"/>
    </ligand>
</feature>
<keyword evidence="1" id="KW-0800">Toxin</keyword>